<dbReference type="Pfam" id="PF08281">
    <property type="entry name" value="Sigma70_r4_2"/>
    <property type="match status" value="1"/>
</dbReference>
<dbReference type="NCBIfam" id="TIGR02937">
    <property type="entry name" value="sigma70-ECF"/>
    <property type="match status" value="1"/>
</dbReference>
<evidence type="ECO:0000256" key="4">
    <source>
        <dbReference type="ARBA" id="ARBA00023125"/>
    </source>
</evidence>
<evidence type="ECO:0000259" key="6">
    <source>
        <dbReference type="Pfam" id="PF04542"/>
    </source>
</evidence>
<dbReference type="InterPro" id="IPR039425">
    <property type="entry name" value="RNA_pol_sigma-70-like"/>
</dbReference>
<comment type="similarity">
    <text evidence="1">Belongs to the sigma-70 factor family. ECF subfamily.</text>
</comment>
<dbReference type="GO" id="GO:0003677">
    <property type="term" value="F:DNA binding"/>
    <property type="evidence" value="ECO:0007669"/>
    <property type="project" value="UniProtKB-KW"/>
</dbReference>
<dbReference type="PANTHER" id="PTHR43133:SF8">
    <property type="entry name" value="RNA POLYMERASE SIGMA FACTOR HI_1459-RELATED"/>
    <property type="match status" value="1"/>
</dbReference>
<gene>
    <name evidence="8" type="ORF">B1A_15804</name>
</gene>
<feature type="domain" description="RNA polymerase sigma factor 70 region 4 type 2" evidence="7">
    <location>
        <begin position="122"/>
        <end position="162"/>
    </location>
</feature>
<keyword evidence="3" id="KW-0731">Sigma factor</keyword>
<evidence type="ECO:0000256" key="3">
    <source>
        <dbReference type="ARBA" id="ARBA00023082"/>
    </source>
</evidence>
<dbReference type="GO" id="GO:0016987">
    <property type="term" value="F:sigma factor activity"/>
    <property type="evidence" value="ECO:0007669"/>
    <property type="project" value="UniProtKB-KW"/>
</dbReference>
<dbReference type="Gene3D" id="1.10.1740.10">
    <property type="match status" value="1"/>
</dbReference>
<dbReference type="InterPro" id="IPR013325">
    <property type="entry name" value="RNA_pol_sigma_r2"/>
</dbReference>
<dbReference type="SUPFAM" id="SSF88946">
    <property type="entry name" value="Sigma2 domain of RNA polymerase sigma factors"/>
    <property type="match status" value="1"/>
</dbReference>
<proteinExistence type="inferred from homology"/>
<dbReference type="InterPro" id="IPR014284">
    <property type="entry name" value="RNA_pol_sigma-70_dom"/>
</dbReference>
<name>T0ZCD3_9ZZZZ</name>
<organism evidence="8">
    <name type="scientific">mine drainage metagenome</name>
    <dbReference type="NCBI Taxonomy" id="410659"/>
    <lineage>
        <taxon>unclassified sequences</taxon>
        <taxon>metagenomes</taxon>
        <taxon>ecological metagenomes</taxon>
    </lineage>
</organism>
<protein>
    <submittedName>
        <fullName evidence="8">RNA polymerase, sigma-24 subunit, ECF subfamily</fullName>
    </submittedName>
</protein>
<keyword evidence="5" id="KW-0804">Transcription</keyword>
<feature type="non-terminal residue" evidence="8">
    <location>
        <position position="162"/>
    </location>
</feature>
<dbReference type="GO" id="GO:0006352">
    <property type="term" value="P:DNA-templated transcription initiation"/>
    <property type="evidence" value="ECO:0007669"/>
    <property type="project" value="InterPro"/>
</dbReference>
<evidence type="ECO:0000256" key="5">
    <source>
        <dbReference type="ARBA" id="ARBA00023163"/>
    </source>
</evidence>
<accession>T0ZCD3</accession>
<dbReference type="SUPFAM" id="SSF88659">
    <property type="entry name" value="Sigma3 and sigma4 domains of RNA polymerase sigma factors"/>
    <property type="match status" value="1"/>
</dbReference>
<keyword evidence="2" id="KW-0805">Transcription regulation</keyword>
<reference evidence="8" key="1">
    <citation type="submission" date="2013-08" db="EMBL/GenBank/DDBJ databases">
        <authorList>
            <person name="Mendez C."/>
            <person name="Richter M."/>
            <person name="Ferrer M."/>
            <person name="Sanchez J."/>
        </authorList>
    </citation>
    <scope>NUCLEOTIDE SEQUENCE</scope>
</reference>
<sequence>MDTNAVKRLVEEAKTGSHEAFDELVRITYPNLLARAVALTGNLDDARDALQEAYLRAFRSLKNFRGDSSFSRWMSSIVTNASSTLLAKARRRRFEVIEGADVLLGDTLSNSSVTDQDIASTMEVQAALKKLPEELRRIVILKELYGMEHSEIALVLGITESN</sequence>
<comment type="caution">
    <text evidence="8">The sequence shown here is derived from an EMBL/GenBank/DDBJ whole genome shotgun (WGS) entry which is preliminary data.</text>
</comment>
<evidence type="ECO:0000313" key="8">
    <source>
        <dbReference type="EMBL" id="EQD42758.1"/>
    </source>
</evidence>
<evidence type="ECO:0000259" key="7">
    <source>
        <dbReference type="Pfam" id="PF08281"/>
    </source>
</evidence>
<dbReference type="PANTHER" id="PTHR43133">
    <property type="entry name" value="RNA POLYMERASE ECF-TYPE SIGMA FACTO"/>
    <property type="match status" value="1"/>
</dbReference>
<dbReference type="Pfam" id="PF04542">
    <property type="entry name" value="Sigma70_r2"/>
    <property type="match status" value="1"/>
</dbReference>
<dbReference type="InterPro" id="IPR007627">
    <property type="entry name" value="RNA_pol_sigma70_r2"/>
</dbReference>
<evidence type="ECO:0000256" key="2">
    <source>
        <dbReference type="ARBA" id="ARBA00023015"/>
    </source>
</evidence>
<dbReference type="EMBL" id="AUZX01011603">
    <property type="protein sequence ID" value="EQD42758.1"/>
    <property type="molecule type" value="Genomic_DNA"/>
</dbReference>
<dbReference type="InterPro" id="IPR013249">
    <property type="entry name" value="RNA_pol_sigma70_r4_t2"/>
</dbReference>
<feature type="domain" description="RNA polymerase sigma-70 region 2" evidence="6">
    <location>
        <begin position="24"/>
        <end position="92"/>
    </location>
</feature>
<dbReference type="InterPro" id="IPR013324">
    <property type="entry name" value="RNA_pol_sigma_r3/r4-like"/>
</dbReference>
<keyword evidence="4" id="KW-0238">DNA-binding</keyword>
<dbReference type="Gene3D" id="1.10.10.10">
    <property type="entry name" value="Winged helix-like DNA-binding domain superfamily/Winged helix DNA-binding domain"/>
    <property type="match status" value="1"/>
</dbReference>
<dbReference type="AlphaFoldDB" id="T0ZCD3"/>
<dbReference type="InterPro" id="IPR036388">
    <property type="entry name" value="WH-like_DNA-bd_sf"/>
</dbReference>
<evidence type="ECO:0000256" key="1">
    <source>
        <dbReference type="ARBA" id="ARBA00010641"/>
    </source>
</evidence>
<reference evidence="8" key="2">
    <citation type="journal article" date="2014" name="ISME J.">
        <title>Microbial stratification in low pH oxic and suboxic macroscopic growths along an acid mine drainage.</title>
        <authorList>
            <person name="Mendez-Garcia C."/>
            <person name="Mesa V."/>
            <person name="Sprenger R.R."/>
            <person name="Richter M."/>
            <person name="Diez M.S."/>
            <person name="Solano J."/>
            <person name="Bargiela R."/>
            <person name="Golyshina O.V."/>
            <person name="Manteca A."/>
            <person name="Ramos J.L."/>
            <person name="Gallego J.R."/>
            <person name="Llorente I."/>
            <person name="Martins Dos Santos V.A."/>
            <person name="Jensen O.N."/>
            <person name="Pelaez A.I."/>
            <person name="Sanchez J."/>
            <person name="Ferrer M."/>
        </authorList>
    </citation>
    <scope>NUCLEOTIDE SEQUENCE</scope>
</reference>